<dbReference type="CDD" id="cd00054">
    <property type="entry name" value="EGF_CA"/>
    <property type="match status" value="1"/>
</dbReference>
<organism evidence="14 15">
    <name type="scientific">Syphacia muris</name>
    <dbReference type="NCBI Taxonomy" id="451379"/>
    <lineage>
        <taxon>Eukaryota</taxon>
        <taxon>Metazoa</taxon>
        <taxon>Ecdysozoa</taxon>
        <taxon>Nematoda</taxon>
        <taxon>Chromadorea</taxon>
        <taxon>Rhabditida</taxon>
        <taxon>Spirurina</taxon>
        <taxon>Oxyuridomorpha</taxon>
        <taxon>Oxyuroidea</taxon>
        <taxon>Oxyuridae</taxon>
        <taxon>Syphacia</taxon>
    </lineage>
</organism>
<dbReference type="PANTHER" id="PTHR24039">
    <property type="entry name" value="FIBRILLIN-RELATED"/>
    <property type="match status" value="1"/>
</dbReference>
<evidence type="ECO:0000313" key="15">
    <source>
        <dbReference type="WBParaSite" id="SMUV_0000426301-mRNA-1"/>
    </source>
</evidence>
<evidence type="ECO:0000256" key="6">
    <source>
        <dbReference type="ARBA" id="ARBA00022824"/>
    </source>
</evidence>
<evidence type="ECO:0000256" key="2">
    <source>
        <dbReference type="ARBA" id="ARBA00005897"/>
    </source>
</evidence>
<comment type="subcellular location">
    <subcellularLocation>
        <location evidence="1">Endoplasmic reticulum</location>
    </subcellularLocation>
</comment>
<dbReference type="InterPro" id="IPR006212">
    <property type="entry name" value="Furin_repeat"/>
</dbReference>
<dbReference type="SMART" id="SM00181">
    <property type="entry name" value="EGF"/>
    <property type="match status" value="2"/>
</dbReference>
<keyword evidence="11" id="KW-0472">Membrane</keyword>
<feature type="transmembrane region" description="Helical" evidence="11">
    <location>
        <begin position="349"/>
        <end position="367"/>
    </location>
</feature>
<evidence type="ECO:0000256" key="10">
    <source>
        <dbReference type="PROSITE-ProRule" id="PRU00076"/>
    </source>
</evidence>
<feature type="signal peptide" evidence="12">
    <location>
        <begin position="1"/>
        <end position="27"/>
    </location>
</feature>
<dbReference type="WBParaSite" id="SMUV_0000426301-mRNA-1">
    <property type="protein sequence ID" value="SMUV_0000426301-mRNA-1"/>
    <property type="gene ID" value="SMUV_0000426301"/>
</dbReference>
<evidence type="ECO:0000256" key="9">
    <source>
        <dbReference type="ARBA" id="ARBA00023180"/>
    </source>
</evidence>
<keyword evidence="6" id="KW-0256">Endoplasmic reticulum</keyword>
<keyword evidence="8 10" id="KW-1015">Disulfide bond</keyword>
<feature type="domain" description="EGF-like" evidence="13">
    <location>
        <begin position="260"/>
        <end position="298"/>
    </location>
</feature>
<dbReference type="STRING" id="451379.A0A158R4S4"/>
<dbReference type="InterPro" id="IPR000152">
    <property type="entry name" value="EGF-type_Asp/Asn_hydroxyl_site"/>
</dbReference>
<sequence>MKDGRSCCSLIFCILIIEGFLLTATSGHVADQCKHCRLIADTFYAGLKKTERQHFAGGNTEWEERKLGKFAKSETRLVEVLEHLCKLSNLEDTKEYAGVKDLEFKAKIYFYCTTFCLKLAEENEETLENWYFHKQSSDPDLFHWLCFEKIKVCCRSGHYGKDCKTCPGMDNGLTACSGHGICDGDGTRSGTGKCKCDAGYVGLMCSNCDSNYFPAIKTKNVLQCEKCHQSCRGGCTAVGPKGCKECRSGWVFSEENGCQDIDECADGDKCQGPYEICVNAEGSYSCGCESGYTRDETEKVCKLDVNGNSSLSAPASEPWIRPDIFLRSVSFTALFILLSLVIWRRSVSLAVFAGFCLCLILYIEFWFDSDSLFDILH</sequence>
<evidence type="ECO:0000256" key="7">
    <source>
        <dbReference type="ARBA" id="ARBA00022837"/>
    </source>
</evidence>
<dbReference type="AlphaFoldDB" id="A0A158R4S4"/>
<name>A0A158R4S4_9BILA</name>
<evidence type="ECO:0000256" key="11">
    <source>
        <dbReference type="SAM" id="Phobius"/>
    </source>
</evidence>
<feature type="domain" description="EGF-like" evidence="13">
    <location>
        <begin position="168"/>
        <end position="206"/>
    </location>
</feature>
<comment type="caution">
    <text evidence="10">Lacks conserved residue(s) required for the propagation of feature annotation.</text>
</comment>
<keyword evidence="3 10" id="KW-0245">EGF-like domain</keyword>
<comment type="similarity">
    <text evidence="2">Belongs to the CRELD family.</text>
</comment>
<keyword evidence="11" id="KW-1133">Transmembrane helix</keyword>
<protein>
    <submittedName>
        <fullName evidence="15">Cysteine-rich with EGF-like domain protein 2</fullName>
    </submittedName>
</protein>
<keyword evidence="5" id="KW-0677">Repeat</keyword>
<feature type="disulfide bond" evidence="10">
    <location>
        <begin position="196"/>
        <end position="205"/>
    </location>
</feature>
<dbReference type="Proteomes" id="UP000046393">
    <property type="component" value="Unplaced"/>
</dbReference>
<evidence type="ECO:0000256" key="4">
    <source>
        <dbReference type="ARBA" id="ARBA00022729"/>
    </source>
</evidence>
<dbReference type="PROSITE" id="PS50026">
    <property type="entry name" value="EGF_3"/>
    <property type="match status" value="2"/>
</dbReference>
<dbReference type="GO" id="GO:0005783">
    <property type="term" value="C:endoplasmic reticulum"/>
    <property type="evidence" value="ECO:0007669"/>
    <property type="project" value="UniProtKB-SubCell"/>
</dbReference>
<dbReference type="InterPro" id="IPR001881">
    <property type="entry name" value="EGF-like_Ca-bd_dom"/>
</dbReference>
<dbReference type="GO" id="GO:0005509">
    <property type="term" value="F:calcium ion binding"/>
    <property type="evidence" value="ECO:0007669"/>
    <property type="project" value="InterPro"/>
</dbReference>
<dbReference type="InterPro" id="IPR018097">
    <property type="entry name" value="EGF_Ca-bd_CS"/>
</dbReference>
<proteinExistence type="inferred from homology"/>
<keyword evidence="11" id="KW-0812">Transmembrane</keyword>
<keyword evidence="4 12" id="KW-0732">Signal</keyword>
<dbReference type="PANTHER" id="PTHR24039:SF28">
    <property type="entry name" value="EGF-LIKE DOMAIN-CONTAINING PROTEIN"/>
    <property type="match status" value="1"/>
</dbReference>
<evidence type="ECO:0000256" key="8">
    <source>
        <dbReference type="ARBA" id="ARBA00023157"/>
    </source>
</evidence>
<evidence type="ECO:0000256" key="5">
    <source>
        <dbReference type="ARBA" id="ARBA00022737"/>
    </source>
</evidence>
<dbReference type="PROSITE" id="PS00010">
    <property type="entry name" value="ASX_HYDROXYL"/>
    <property type="match status" value="1"/>
</dbReference>
<evidence type="ECO:0000313" key="14">
    <source>
        <dbReference type="Proteomes" id="UP000046393"/>
    </source>
</evidence>
<accession>A0A158R4S4</accession>
<dbReference type="SMART" id="SM00179">
    <property type="entry name" value="EGF_CA"/>
    <property type="match status" value="1"/>
</dbReference>
<dbReference type="InterPro" id="IPR021852">
    <property type="entry name" value="DUF3456"/>
</dbReference>
<dbReference type="SMART" id="SM00261">
    <property type="entry name" value="FU"/>
    <property type="match status" value="1"/>
</dbReference>
<feature type="transmembrane region" description="Helical" evidence="11">
    <location>
        <begin position="324"/>
        <end position="342"/>
    </location>
</feature>
<dbReference type="Pfam" id="PF07645">
    <property type="entry name" value="EGF_CA"/>
    <property type="match status" value="1"/>
</dbReference>
<dbReference type="PROSITE" id="PS01248">
    <property type="entry name" value="EGF_LAM_1"/>
    <property type="match status" value="1"/>
</dbReference>
<reference evidence="15" key="1">
    <citation type="submission" date="2016-04" db="UniProtKB">
        <authorList>
            <consortium name="WormBaseParasite"/>
        </authorList>
    </citation>
    <scope>IDENTIFICATION</scope>
</reference>
<dbReference type="PROSITE" id="PS01187">
    <property type="entry name" value="EGF_CA"/>
    <property type="match status" value="1"/>
</dbReference>
<keyword evidence="9" id="KW-0325">Glycoprotein</keyword>
<evidence type="ECO:0000256" key="12">
    <source>
        <dbReference type="SAM" id="SignalP"/>
    </source>
</evidence>
<keyword evidence="14" id="KW-1185">Reference proteome</keyword>
<dbReference type="SUPFAM" id="SSF57196">
    <property type="entry name" value="EGF/Laminin"/>
    <property type="match status" value="1"/>
</dbReference>
<feature type="chain" id="PRO_5007631537" evidence="12">
    <location>
        <begin position="28"/>
        <end position="377"/>
    </location>
</feature>
<dbReference type="InterPro" id="IPR000742">
    <property type="entry name" value="EGF"/>
</dbReference>
<dbReference type="InterPro" id="IPR049883">
    <property type="entry name" value="NOTCH1_EGF-like"/>
</dbReference>
<dbReference type="Gene3D" id="2.10.25.10">
    <property type="entry name" value="Laminin"/>
    <property type="match status" value="1"/>
</dbReference>
<dbReference type="PROSITE" id="PS00022">
    <property type="entry name" value="EGF_1"/>
    <property type="match status" value="1"/>
</dbReference>
<keyword evidence="7" id="KW-0106">Calcium</keyword>
<evidence type="ECO:0000256" key="1">
    <source>
        <dbReference type="ARBA" id="ARBA00004240"/>
    </source>
</evidence>
<dbReference type="InterPro" id="IPR002049">
    <property type="entry name" value="LE_dom"/>
</dbReference>
<evidence type="ECO:0000259" key="13">
    <source>
        <dbReference type="PROSITE" id="PS50026"/>
    </source>
</evidence>
<evidence type="ECO:0000256" key="3">
    <source>
        <dbReference type="ARBA" id="ARBA00022536"/>
    </source>
</evidence>
<dbReference type="Pfam" id="PF11938">
    <property type="entry name" value="DUF3456"/>
    <property type="match status" value="2"/>
</dbReference>